<evidence type="ECO:0000256" key="8">
    <source>
        <dbReference type="ARBA" id="ARBA00022729"/>
    </source>
</evidence>
<keyword evidence="7 18" id="KW-0812">Transmembrane</keyword>
<evidence type="ECO:0000313" key="20">
    <source>
        <dbReference type="EMBL" id="VDI56189.1"/>
    </source>
</evidence>
<dbReference type="InterPro" id="IPR044880">
    <property type="entry name" value="NCX_ion-bd_dom_sf"/>
</dbReference>
<keyword evidence="10" id="KW-0769">Symport</keyword>
<dbReference type="GO" id="GO:0005886">
    <property type="term" value="C:plasma membrane"/>
    <property type="evidence" value="ECO:0007669"/>
    <property type="project" value="TreeGrafter"/>
</dbReference>
<reference evidence="20" key="1">
    <citation type="submission" date="2018-11" db="EMBL/GenBank/DDBJ databases">
        <authorList>
            <person name="Alioto T."/>
            <person name="Alioto T."/>
        </authorList>
    </citation>
    <scope>NUCLEOTIDE SEQUENCE</scope>
</reference>
<dbReference type="Proteomes" id="UP000596742">
    <property type="component" value="Unassembled WGS sequence"/>
</dbReference>
<feature type="transmembrane region" description="Helical" evidence="18">
    <location>
        <begin position="202"/>
        <end position="221"/>
    </location>
</feature>
<dbReference type="InterPro" id="IPR004481">
    <property type="entry name" value="K/Na/Ca-exchanger"/>
</dbReference>
<evidence type="ECO:0000256" key="5">
    <source>
        <dbReference type="ARBA" id="ARBA00022538"/>
    </source>
</evidence>
<proteinExistence type="inferred from homology"/>
<evidence type="ECO:0000256" key="11">
    <source>
        <dbReference type="ARBA" id="ARBA00022958"/>
    </source>
</evidence>
<evidence type="ECO:0000256" key="6">
    <source>
        <dbReference type="ARBA" id="ARBA00022568"/>
    </source>
</evidence>
<keyword evidence="14" id="KW-0406">Ion transport</keyword>
<evidence type="ECO:0000256" key="1">
    <source>
        <dbReference type="ARBA" id="ARBA00004141"/>
    </source>
</evidence>
<evidence type="ECO:0000256" key="14">
    <source>
        <dbReference type="ARBA" id="ARBA00023065"/>
    </source>
</evidence>
<evidence type="ECO:0000256" key="3">
    <source>
        <dbReference type="ARBA" id="ARBA00022448"/>
    </source>
</evidence>
<keyword evidence="4" id="KW-0050">Antiport</keyword>
<name>A0A8B6FX97_MYTGA</name>
<keyword evidence="5" id="KW-0633">Potassium transport</keyword>
<evidence type="ECO:0000256" key="18">
    <source>
        <dbReference type="SAM" id="Phobius"/>
    </source>
</evidence>
<feature type="domain" description="Sodium/calcium exchanger membrane region" evidence="19">
    <location>
        <begin position="445"/>
        <end position="593"/>
    </location>
</feature>
<evidence type="ECO:0000256" key="2">
    <source>
        <dbReference type="ARBA" id="ARBA00005364"/>
    </source>
</evidence>
<organism evidence="20 21">
    <name type="scientific">Mytilus galloprovincialis</name>
    <name type="common">Mediterranean mussel</name>
    <dbReference type="NCBI Taxonomy" id="29158"/>
    <lineage>
        <taxon>Eukaryota</taxon>
        <taxon>Metazoa</taxon>
        <taxon>Spiralia</taxon>
        <taxon>Lophotrochozoa</taxon>
        <taxon>Mollusca</taxon>
        <taxon>Bivalvia</taxon>
        <taxon>Autobranchia</taxon>
        <taxon>Pteriomorphia</taxon>
        <taxon>Mytilida</taxon>
        <taxon>Mytiloidea</taxon>
        <taxon>Mytilidae</taxon>
        <taxon>Mytilinae</taxon>
        <taxon>Mytilus</taxon>
    </lineage>
</organism>
<feature type="transmembrane region" description="Helical" evidence="18">
    <location>
        <begin position="417"/>
        <end position="433"/>
    </location>
</feature>
<dbReference type="EMBL" id="UYJE01007590">
    <property type="protein sequence ID" value="VDI56189.1"/>
    <property type="molecule type" value="Genomic_DNA"/>
</dbReference>
<feature type="transmembrane region" description="Helical" evidence="18">
    <location>
        <begin position="548"/>
        <end position="568"/>
    </location>
</feature>
<feature type="transmembrane region" description="Helical" evidence="18">
    <location>
        <begin position="445"/>
        <end position="468"/>
    </location>
</feature>
<dbReference type="PANTHER" id="PTHR10846:SF72">
    <property type="entry name" value="SODIUM_POTASSIUM_CALCIUM EXCHANGER NCKX30C"/>
    <property type="match status" value="1"/>
</dbReference>
<keyword evidence="6" id="KW-0109">Calcium transport</keyword>
<dbReference type="Pfam" id="PF01699">
    <property type="entry name" value="Na_Ca_ex"/>
    <property type="match status" value="2"/>
</dbReference>
<evidence type="ECO:0000313" key="21">
    <source>
        <dbReference type="Proteomes" id="UP000596742"/>
    </source>
</evidence>
<comment type="caution">
    <text evidence="20">The sequence shown here is derived from an EMBL/GenBank/DDBJ whole genome shotgun (WGS) entry which is preliminary data.</text>
</comment>
<accession>A0A8B6FX97</accession>
<dbReference type="Gene3D" id="1.20.1420.30">
    <property type="entry name" value="NCX, central ion-binding region"/>
    <property type="match status" value="2"/>
</dbReference>
<dbReference type="FunFam" id="1.20.1420.30:FF:000009">
    <property type="entry name" value="sodium/potassium/calcium exchanger 5 isoform X2"/>
    <property type="match status" value="1"/>
</dbReference>
<dbReference type="GO" id="GO:0005262">
    <property type="term" value="F:calcium channel activity"/>
    <property type="evidence" value="ECO:0007669"/>
    <property type="project" value="TreeGrafter"/>
</dbReference>
<keyword evidence="9" id="KW-0106">Calcium</keyword>
<keyword evidence="16" id="KW-0739">Sodium transport</keyword>
<feature type="transmembrane region" description="Helical" evidence="18">
    <location>
        <begin position="480"/>
        <end position="502"/>
    </location>
</feature>
<keyword evidence="11" id="KW-0630">Potassium</keyword>
<sequence>MPGTRTMSPDAGNRTMSPVWFNCKLFVMKDAGTRTMSPLHHPVIASEEDDTNKIIRQDKFNIKDTHFASRKLLNTSNSGDDSLYPPDAFTDEQLKNGAVVLHVIGLIYMFIALAIVCDEFFVPALGVIIERFKITEDVAGATFMAAGGSAPELFTSLFGIFFAKSNVGIGTIVGSAVFNILFVIGMCAIFSKTVLNLTWWPLFRDVTFYSIDLILLIAFFYDEVIKWHEALILFFGYVAYVLFMKFNAQIEDRVKSCLKKRCNKVETQERPERSLSMPILHAGGNRFRHGILDLIIHSNHHNLHEAKPHEKAVHLHALETLKVVIGVTTPGHGDHNGQTNHNGSVDQENNKLTAYTNGHITSDNGGFVLNEGSSDIAVSRVSPITPETPDGEDKKEELQEEEEPLDLSWPKEWRKRLNYILVAPIIFPLWIFLPDVRRPEKKRWFIITFFGSILWIAIYSYLMLWWASTVGKTIGIQDEIMGLTIIAAGTSIPDLITSVIVAKKGFGDMAVSSSVGSNIFDITVGLPIPWLIYLAINGGVVDVNSNGLVCSIFLLFVMLITVIATIAISKWKMSKPLGGSMLVLYVVFVVLSVLLEVSVIKCPVT</sequence>
<dbReference type="GO" id="GO:0015293">
    <property type="term" value="F:symporter activity"/>
    <property type="evidence" value="ECO:0007669"/>
    <property type="project" value="UniProtKB-KW"/>
</dbReference>
<feature type="transmembrane region" description="Helical" evidence="18">
    <location>
        <begin position="580"/>
        <end position="600"/>
    </location>
</feature>
<evidence type="ECO:0000256" key="7">
    <source>
        <dbReference type="ARBA" id="ARBA00022692"/>
    </source>
</evidence>
<evidence type="ECO:0000256" key="17">
    <source>
        <dbReference type="SAM" id="MobiDB-lite"/>
    </source>
</evidence>
<evidence type="ECO:0000256" key="13">
    <source>
        <dbReference type="ARBA" id="ARBA00023053"/>
    </source>
</evidence>
<gene>
    <name evidence="20" type="ORF">MGAL_10B020045</name>
</gene>
<dbReference type="FunFam" id="1.20.1420.30:FF:000004">
    <property type="entry name" value="Sodium/potassium/calcium exchanger 2 isoform 1"/>
    <property type="match status" value="1"/>
</dbReference>
<feature type="domain" description="Sodium/calcium exchanger membrane region" evidence="19">
    <location>
        <begin position="103"/>
        <end position="244"/>
    </location>
</feature>
<evidence type="ECO:0000256" key="10">
    <source>
        <dbReference type="ARBA" id="ARBA00022847"/>
    </source>
</evidence>
<feature type="transmembrane region" description="Helical" evidence="18">
    <location>
        <begin position="514"/>
        <end position="536"/>
    </location>
</feature>
<feature type="transmembrane region" description="Helical" evidence="18">
    <location>
        <begin position="141"/>
        <end position="163"/>
    </location>
</feature>
<dbReference type="NCBIfam" id="TIGR00367">
    <property type="entry name" value="calcium/sodium antiporter"/>
    <property type="match status" value="1"/>
</dbReference>
<feature type="transmembrane region" description="Helical" evidence="18">
    <location>
        <begin position="169"/>
        <end position="190"/>
    </location>
</feature>
<dbReference type="AlphaFoldDB" id="A0A8B6FX97"/>
<evidence type="ECO:0000256" key="4">
    <source>
        <dbReference type="ARBA" id="ARBA00022449"/>
    </source>
</evidence>
<keyword evidence="21" id="KW-1185">Reference proteome</keyword>
<dbReference type="PANTHER" id="PTHR10846">
    <property type="entry name" value="SODIUM/POTASSIUM/CALCIUM EXCHANGER"/>
    <property type="match status" value="1"/>
</dbReference>
<keyword evidence="13" id="KW-0915">Sodium</keyword>
<dbReference type="InterPro" id="IPR004837">
    <property type="entry name" value="NaCa_Exmemb"/>
</dbReference>
<feature type="region of interest" description="Disordered" evidence="17">
    <location>
        <begin position="381"/>
        <end position="405"/>
    </location>
</feature>
<keyword evidence="12 18" id="KW-1133">Transmembrane helix</keyword>
<feature type="transmembrane region" description="Helical" evidence="18">
    <location>
        <begin position="99"/>
        <end position="129"/>
    </location>
</feature>
<dbReference type="GO" id="GO:0008273">
    <property type="term" value="F:calcium, potassium:sodium antiporter activity"/>
    <property type="evidence" value="ECO:0007669"/>
    <property type="project" value="TreeGrafter"/>
</dbReference>
<keyword evidence="8" id="KW-0732">Signal</keyword>
<comment type="similarity">
    <text evidence="2">Belongs to the Ca(2+):cation antiporter (CaCA) (TC 2.A.19) family. SLC24A subfamily.</text>
</comment>
<evidence type="ECO:0000256" key="9">
    <source>
        <dbReference type="ARBA" id="ARBA00022837"/>
    </source>
</evidence>
<evidence type="ECO:0000256" key="16">
    <source>
        <dbReference type="ARBA" id="ARBA00023201"/>
    </source>
</evidence>
<comment type="subcellular location">
    <subcellularLocation>
        <location evidence="1">Membrane</location>
        <topology evidence="1">Multi-pass membrane protein</topology>
    </subcellularLocation>
</comment>
<evidence type="ECO:0000256" key="12">
    <source>
        <dbReference type="ARBA" id="ARBA00022989"/>
    </source>
</evidence>
<evidence type="ECO:0000256" key="15">
    <source>
        <dbReference type="ARBA" id="ARBA00023136"/>
    </source>
</evidence>
<keyword evidence="15 18" id="KW-0472">Membrane</keyword>
<dbReference type="OrthoDB" id="2127281at2759"/>
<dbReference type="GO" id="GO:0006874">
    <property type="term" value="P:intracellular calcium ion homeostasis"/>
    <property type="evidence" value="ECO:0007669"/>
    <property type="project" value="TreeGrafter"/>
</dbReference>
<feature type="transmembrane region" description="Helical" evidence="18">
    <location>
        <begin position="227"/>
        <end position="246"/>
    </location>
</feature>
<protein>
    <submittedName>
        <fullName evidence="20">Solute carrier family 24 (Sodium/potassium/calcium exchanger), member 2</fullName>
    </submittedName>
</protein>
<keyword evidence="3" id="KW-0813">Transport</keyword>
<evidence type="ECO:0000259" key="19">
    <source>
        <dbReference type="Pfam" id="PF01699"/>
    </source>
</evidence>